<feature type="domain" description="C2" evidence="1">
    <location>
        <begin position="1"/>
        <end position="105"/>
    </location>
</feature>
<gene>
    <name evidence="2" type="ORF">EZS28_022402</name>
</gene>
<evidence type="ECO:0000259" key="1">
    <source>
        <dbReference type="PROSITE" id="PS50004"/>
    </source>
</evidence>
<organism evidence="2 3">
    <name type="scientific">Streblomastix strix</name>
    <dbReference type="NCBI Taxonomy" id="222440"/>
    <lineage>
        <taxon>Eukaryota</taxon>
        <taxon>Metamonada</taxon>
        <taxon>Preaxostyla</taxon>
        <taxon>Oxymonadida</taxon>
        <taxon>Streblomastigidae</taxon>
        <taxon>Streblomastix</taxon>
    </lineage>
</organism>
<dbReference type="Gene3D" id="2.60.40.150">
    <property type="entry name" value="C2 domain"/>
    <property type="match status" value="1"/>
</dbReference>
<dbReference type="SUPFAM" id="SSF49562">
    <property type="entry name" value="C2 domain (Calcium/lipid-binding domain, CaLB)"/>
    <property type="match status" value="1"/>
</dbReference>
<comment type="caution">
    <text evidence="2">The sequence shown here is derived from an EMBL/GenBank/DDBJ whole genome shotgun (WGS) entry which is preliminary data.</text>
</comment>
<protein>
    <recommendedName>
        <fullName evidence="1">C2 domain-containing protein</fullName>
    </recommendedName>
</protein>
<dbReference type="InterPro" id="IPR000008">
    <property type="entry name" value="C2_dom"/>
</dbReference>
<sequence>MVKLNTYTTNKEKDKEQRVNAREPNPFVRLLFAGKGAKSSRLLDVKDKILDETFGFEFNPSETEDRELTLELWDTDESGFDQRMGKIEIAIHTYLEDKQDVTMSVVAHDGDPEPIGTKVADLELTILYEISEQEKQDREVRHQQRLQLIDNQTGDVISDDAI</sequence>
<dbReference type="Pfam" id="PF00168">
    <property type="entry name" value="C2"/>
    <property type="match status" value="1"/>
</dbReference>
<dbReference type="Proteomes" id="UP000324800">
    <property type="component" value="Unassembled WGS sequence"/>
</dbReference>
<dbReference type="InterPro" id="IPR035892">
    <property type="entry name" value="C2_domain_sf"/>
</dbReference>
<evidence type="ECO:0000313" key="3">
    <source>
        <dbReference type="Proteomes" id="UP000324800"/>
    </source>
</evidence>
<reference evidence="2 3" key="1">
    <citation type="submission" date="2019-03" db="EMBL/GenBank/DDBJ databases">
        <title>Single cell metagenomics reveals metabolic interactions within the superorganism composed of flagellate Streblomastix strix and complex community of Bacteroidetes bacteria on its surface.</title>
        <authorList>
            <person name="Treitli S.C."/>
            <person name="Kolisko M."/>
            <person name="Husnik F."/>
            <person name="Keeling P."/>
            <person name="Hampl V."/>
        </authorList>
    </citation>
    <scope>NUCLEOTIDE SEQUENCE [LARGE SCALE GENOMIC DNA]</scope>
    <source>
        <strain evidence="2">ST1C</strain>
    </source>
</reference>
<dbReference type="PROSITE" id="PS50004">
    <property type="entry name" value="C2"/>
    <property type="match status" value="1"/>
</dbReference>
<name>A0A5J4VHL4_9EUKA</name>
<dbReference type="AlphaFoldDB" id="A0A5J4VHL4"/>
<proteinExistence type="predicted"/>
<dbReference type="OrthoDB" id="270970at2759"/>
<dbReference type="EMBL" id="SNRW01006981">
    <property type="protein sequence ID" value="KAA6382071.1"/>
    <property type="molecule type" value="Genomic_DNA"/>
</dbReference>
<dbReference type="CDD" id="cd00030">
    <property type="entry name" value="C2"/>
    <property type="match status" value="1"/>
</dbReference>
<evidence type="ECO:0000313" key="2">
    <source>
        <dbReference type="EMBL" id="KAA6382071.1"/>
    </source>
</evidence>
<accession>A0A5J4VHL4</accession>